<dbReference type="GO" id="GO:0006886">
    <property type="term" value="P:intracellular protein transport"/>
    <property type="evidence" value="ECO:0007669"/>
    <property type="project" value="InterPro"/>
</dbReference>
<dbReference type="RefSeq" id="WP_086036557.1">
    <property type="nucleotide sequence ID" value="NZ_CP046051.1"/>
</dbReference>
<comment type="subcellular location">
    <subcellularLocation>
        <location evidence="1">Membrane</location>
    </subcellularLocation>
</comment>
<gene>
    <name evidence="11" type="primary">secE</name>
    <name evidence="11" type="ORF">GJQ69_01545</name>
    <name evidence="12" type="ORF">GKP14_02805</name>
</gene>
<evidence type="ECO:0000313" key="12">
    <source>
        <dbReference type="EMBL" id="QKO30031.1"/>
    </source>
</evidence>
<dbReference type="GO" id="GO:0008320">
    <property type="term" value="F:protein transmembrane transporter activity"/>
    <property type="evidence" value="ECO:0007669"/>
    <property type="project" value="InterPro"/>
</dbReference>
<dbReference type="GO" id="GO:0043952">
    <property type="term" value="P:protein transport by the Sec complex"/>
    <property type="evidence" value="ECO:0007669"/>
    <property type="project" value="TreeGrafter"/>
</dbReference>
<keyword evidence="8 10" id="KW-0472">Membrane</keyword>
<dbReference type="InterPro" id="IPR038379">
    <property type="entry name" value="SecE_sf"/>
</dbReference>
<keyword evidence="5" id="KW-0653">Protein transport</keyword>
<keyword evidence="14" id="KW-1185">Reference proteome</keyword>
<dbReference type="InterPro" id="IPR001901">
    <property type="entry name" value="Translocase_SecE/Sec61-g"/>
</dbReference>
<keyword evidence="4 10" id="KW-0812">Transmembrane</keyword>
<evidence type="ECO:0000256" key="5">
    <source>
        <dbReference type="ARBA" id="ARBA00022927"/>
    </source>
</evidence>
<evidence type="ECO:0000256" key="9">
    <source>
        <dbReference type="SAM" id="MobiDB-lite"/>
    </source>
</evidence>
<dbReference type="EMBL" id="CP046161">
    <property type="protein sequence ID" value="QKO30031.1"/>
    <property type="molecule type" value="Genomic_DNA"/>
</dbReference>
<evidence type="ECO:0000256" key="2">
    <source>
        <dbReference type="ARBA" id="ARBA00022448"/>
    </source>
</evidence>
<dbReference type="PANTHER" id="PTHR33910">
    <property type="entry name" value="PROTEIN TRANSLOCASE SUBUNIT SECE"/>
    <property type="match status" value="1"/>
</dbReference>
<evidence type="ECO:0000313" key="11">
    <source>
        <dbReference type="EMBL" id="QKN23287.1"/>
    </source>
</evidence>
<dbReference type="Pfam" id="PF00584">
    <property type="entry name" value="SecE"/>
    <property type="match status" value="1"/>
</dbReference>
<evidence type="ECO:0000256" key="8">
    <source>
        <dbReference type="ARBA" id="ARBA00023136"/>
    </source>
</evidence>
<reference evidence="12" key="3">
    <citation type="journal article" date="2022" name="Int. J. Syst. Evol. Microbiol.">
        <title>Caproicibacterium lactatifermentans sp. nov., isolated from pit clay used for the production of Chinese strong aroma-type liquor.</title>
        <authorList>
            <person name="Wang H."/>
            <person name="Gu Y."/>
            <person name="Zhao D."/>
            <person name="Qiao Z."/>
            <person name="Zheng J."/>
            <person name="Gao J."/>
            <person name="Ren C."/>
            <person name="Xu Y."/>
        </authorList>
    </citation>
    <scope>NUCLEOTIDE SEQUENCE</scope>
    <source>
        <strain evidence="12">JNU-WLY1368</strain>
    </source>
</reference>
<keyword evidence="2" id="KW-0813">Transport</keyword>
<evidence type="ECO:0000256" key="6">
    <source>
        <dbReference type="ARBA" id="ARBA00022989"/>
    </source>
</evidence>
<evidence type="ECO:0000256" key="3">
    <source>
        <dbReference type="ARBA" id="ARBA00022475"/>
    </source>
</evidence>
<evidence type="ECO:0000256" key="10">
    <source>
        <dbReference type="SAM" id="Phobius"/>
    </source>
</evidence>
<proteinExistence type="predicted"/>
<dbReference type="GO" id="GO:0005886">
    <property type="term" value="C:plasma membrane"/>
    <property type="evidence" value="ECO:0007669"/>
    <property type="project" value="TreeGrafter"/>
</dbReference>
<sequence length="110" mass="11858">MADKKKKAGSKAPQAAVAGEKKAAKKTDKAVAKTEGTKAAKTQNGKKKRAVGRFFHDLKAEIKKIVWPAPRAVWRNVGIVVVMIAVVGVCVFGLDEAFTNLLHQFMNVAV</sequence>
<name>A0A859DMR2_9FIRM</name>
<dbReference type="PANTHER" id="PTHR33910:SF1">
    <property type="entry name" value="PROTEIN TRANSLOCASE SUBUNIT SECE"/>
    <property type="match status" value="1"/>
</dbReference>
<dbReference type="EMBL" id="CP046051">
    <property type="protein sequence ID" value="QKN23287.1"/>
    <property type="molecule type" value="Genomic_DNA"/>
</dbReference>
<dbReference type="Proteomes" id="UP000501316">
    <property type="component" value="Chromosome"/>
</dbReference>
<keyword evidence="6 10" id="KW-1133">Transmembrane helix</keyword>
<dbReference type="AlphaFoldDB" id="A0A859DMR2"/>
<dbReference type="Proteomes" id="UP000509623">
    <property type="component" value="Chromosome"/>
</dbReference>
<keyword evidence="7" id="KW-0811">Translocation</keyword>
<evidence type="ECO:0000256" key="4">
    <source>
        <dbReference type="ARBA" id="ARBA00022692"/>
    </source>
</evidence>
<accession>A0A859DMR2</accession>
<dbReference type="Gene3D" id="1.20.5.1030">
    <property type="entry name" value="Preprotein translocase secy subunit"/>
    <property type="match status" value="1"/>
</dbReference>
<dbReference type="GO" id="GO:0009306">
    <property type="term" value="P:protein secretion"/>
    <property type="evidence" value="ECO:0007669"/>
    <property type="project" value="InterPro"/>
</dbReference>
<dbReference type="InterPro" id="IPR005807">
    <property type="entry name" value="SecE_bac"/>
</dbReference>
<reference evidence="12" key="2">
    <citation type="journal article" date="2021" name="Appl. Environ. Microbiol.">
        <title>Adaptability of a Caproate-Producing Bacterium Contributes to Its Dominance in an Anaerobic Fermentation System.</title>
        <authorList>
            <person name="Wang H."/>
            <person name="Gu Y."/>
            <person name="Zhou W."/>
            <person name="Zhao D."/>
            <person name="Qiao Z."/>
            <person name="Zheng J."/>
            <person name="Gao J."/>
            <person name="Chen X."/>
            <person name="Ren C."/>
            <person name="Xu Y."/>
        </authorList>
    </citation>
    <scope>NUCLEOTIDE SEQUENCE</scope>
    <source>
        <strain evidence="12">JNU-WLY1368</strain>
    </source>
</reference>
<organism evidence="11 13">
    <name type="scientific">Caproicibacterium lactatifermentans</name>
    <dbReference type="NCBI Taxonomy" id="2666138"/>
    <lineage>
        <taxon>Bacteria</taxon>
        <taxon>Bacillati</taxon>
        <taxon>Bacillota</taxon>
        <taxon>Clostridia</taxon>
        <taxon>Eubacteriales</taxon>
        <taxon>Oscillospiraceae</taxon>
        <taxon>Caproicibacterium</taxon>
    </lineage>
</organism>
<keyword evidence="3" id="KW-1003">Cell membrane</keyword>
<dbReference type="KEGG" id="clf:GJQ69_01545"/>
<feature type="transmembrane region" description="Helical" evidence="10">
    <location>
        <begin position="73"/>
        <end position="94"/>
    </location>
</feature>
<dbReference type="NCBIfam" id="TIGR00964">
    <property type="entry name" value="secE_bact"/>
    <property type="match status" value="1"/>
</dbReference>
<reference evidence="13 14" key="1">
    <citation type="submission" date="2019-11" db="EMBL/GenBank/DDBJ databases">
        <authorList>
            <person name="Ren C."/>
            <person name="Wang H."/>
            <person name="Xu Y."/>
        </authorList>
    </citation>
    <scope>NUCLEOTIDE SEQUENCE [LARGE SCALE GENOMIC DNA]</scope>
    <source>
        <strain evidence="14">JNU-WLY1368</strain>
        <strain evidence="11 13">LBM 19010</strain>
    </source>
</reference>
<evidence type="ECO:0000313" key="13">
    <source>
        <dbReference type="Proteomes" id="UP000501316"/>
    </source>
</evidence>
<feature type="compositionally biased region" description="Basic and acidic residues" evidence="9">
    <location>
        <begin position="19"/>
        <end position="38"/>
    </location>
</feature>
<feature type="region of interest" description="Disordered" evidence="9">
    <location>
        <begin position="1"/>
        <end position="47"/>
    </location>
</feature>
<protein>
    <submittedName>
        <fullName evidence="11">Preprotein translocase subunit SecE</fullName>
    </submittedName>
</protein>
<dbReference type="GO" id="GO:0006605">
    <property type="term" value="P:protein targeting"/>
    <property type="evidence" value="ECO:0007669"/>
    <property type="project" value="InterPro"/>
</dbReference>
<evidence type="ECO:0000313" key="14">
    <source>
        <dbReference type="Proteomes" id="UP000509623"/>
    </source>
</evidence>
<evidence type="ECO:0000256" key="7">
    <source>
        <dbReference type="ARBA" id="ARBA00023010"/>
    </source>
</evidence>
<evidence type="ECO:0000256" key="1">
    <source>
        <dbReference type="ARBA" id="ARBA00004370"/>
    </source>
</evidence>